<evidence type="ECO:0000313" key="1">
    <source>
        <dbReference type="EMBL" id="RNA43926.1"/>
    </source>
</evidence>
<accession>A0A3M7T7C1</accession>
<comment type="caution">
    <text evidence="1">The sequence shown here is derived from an EMBL/GenBank/DDBJ whole genome shotgun (WGS) entry which is preliminary data.</text>
</comment>
<protein>
    <submittedName>
        <fullName evidence="1">Uncharacterized protein</fullName>
    </submittedName>
</protein>
<proteinExistence type="predicted"/>
<organism evidence="1 2">
    <name type="scientific">Brachionus plicatilis</name>
    <name type="common">Marine rotifer</name>
    <name type="synonym">Brachionus muelleri</name>
    <dbReference type="NCBI Taxonomy" id="10195"/>
    <lineage>
        <taxon>Eukaryota</taxon>
        <taxon>Metazoa</taxon>
        <taxon>Spiralia</taxon>
        <taxon>Gnathifera</taxon>
        <taxon>Rotifera</taxon>
        <taxon>Eurotatoria</taxon>
        <taxon>Monogononta</taxon>
        <taxon>Pseudotrocha</taxon>
        <taxon>Ploima</taxon>
        <taxon>Brachionidae</taxon>
        <taxon>Brachionus</taxon>
    </lineage>
</organism>
<dbReference type="SUPFAM" id="SSF50630">
    <property type="entry name" value="Acid proteases"/>
    <property type="match status" value="1"/>
</dbReference>
<dbReference type="Gene3D" id="2.40.70.10">
    <property type="entry name" value="Acid Proteases"/>
    <property type="match status" value="1"/>
</dbReference>
<dbReference type="Gene3D" id="3.30.1490.490">
    <property type="match status" value="1"/>
</dbReference>
<name>A0A3M7T7C1_BRAPC</name>
<reference evidence="1 2" key="1">
    <citation type="journal article" date="2018" name="Sci. Rep.">
        <title>Genomic signatures of local adaptation to the degree of environmental predictability in rotifers.</title>
        <authorList>
            <person name="Franch-Gras L."/>
            <person name="Hahn C."/>
            <person name="Garcia-Roger E.M."/>
            <person name="Carmona M.J."/>
            <person name="Serra M."/>
            <person name="Gomez A."/>
        </authorList>
    </citation>
    <scope>NUCLEOTIDE SEQUENCE [LARGE SCALE GENOMIC DNA]</scope>
    <source>
        <strain evidence="1">HYR1</strain>
    </source>
</reference>
<keyword evidence="2" id="KW-1185">Reference proteome</keyword>
<dbReference type="OrthoDB" id="10675896at2759"/>
<dbReference type="InterPro" id="IPR021109">
    <property type="entry name" value="Peptidase_aspartic_dom_sf"/>
</dbReference>
<gene>
    <name evidence="1" type="ORF">BpHYR1_001311</name>
</gene>
<sequence length="384" mass="43733">MNNQYYRLGNDSQYSSLNRSTPMATIRNDQRNQFSANTNNINEESDNYDLKYVFGYLNGEKIECLLDTDIVKTLISQKIWRKLGCKELQKTKSSFTTSNGQPLNVIGFYTASLRIGFQTTDINPQLHDKEIVTVLGWKDASENRPHNESLSGDLRTYWLQWDRLRVINGVLYRIWKICDNQLRNEEDLGRSVTPVSIQVEDSHQEKNGNGHGLATCKDLRKPGQIETLRGNNRANCALIGLPEKTCENCGEEIKKIEETQHLLACRPAVVPIFSCPLCKTGLTEDEFAQHVVECMVPRENCRLCKGVIGHNYKCMSCPVCTTISNVEDCLIFSNFAQMLCGDDKCSRNYIAHFSTREGRLDALGSKLDGNEEVRNRVVWIEEKK</sequence>
<evidence type="ECO:0000313" key="2">
    <source>
        <dbReference type="Proteomes" id="UP000276133"/>
    </source>
</evidence>
<dbReference type="Proteomes" id="UP000276133">
    <property type="component" value="Unassembled WGS sequence"/>
</dbReference>
<dbReference type="AlphaFoldDB" id="A0A3M7T7C1"/>
<dbReference type="EMBL" id="REGN01000172">
    <property type="protein sequence ID" value="RNA43926.1"/>
    <property type="molecule type" value="Genomic_DNA"/>
</dbReference>